<reference evidence="3 4" key="1">
    <citation type="journal article" date="2019" name="Microb. Cell Fact.">
        <title>Exploring novel herbicidin analogues by transcriptional regulator overexpression and MS/MS molecular networking.</title>
        <authorList>
            <person name="Shi Y."/>
            <person name="Gu R."/>
            <person name="Li Y."/>
            <person name="Wang X."/>
            <person name="Ren W."/>
            <person name="Li X."/>
            <person name="Wang L."/>
            <person name="Xie Y."/>
            <person name="Hong B."/>
        </authorList>
    </citation>
    <scope>NUCLEOTIDE SEQUENCE [LARGE SCALE GENOMIC DNA]</scope>
    <source>
        <strain evidence="3 4">US-43</strain>
    </source>
</reference>
<comment type="caution">
    <text evidence="3">The sequence shown here is derived from an EMBL/GenBank/DDBJ whole genome shotgun (WGS) entry which is preliminary data.</text>
</comment>
<protein>
    <submittedName>
        <fullName evidence="3">SGNH/GDSL hydrolase family protein</fullName>
    </submittedName>
</protein>
<evidence type="ECO:0000313" key="3">
    <source>
        <dbReference type="EMBL" id="KAB7845634.1"/>
    </source>
</evidence>
<dbReference type="CDD" id="cd01832">
    <property type="entry name" value="SGNH_hydrolase_like_1"/>
    <property type="match status" value="1"/>
</dbReference>
<name>A0A5N5W8K4_STRMB</name>
<dbReference type="Gene3D" id="3.40.50.1110">
    <property type="entry name" value="SGNH hydrolase"/>
    <property type="match status" value="1"/>
</dbReference>
<keyword evidence="4" id="KW-1185">Reference proteome</keyword>
<accession>A0A5N5W8K4</accession>
<dbReference type="InterPro" id="IPR036514">
    <property type="entry name" value="SGNH_hydro_sf"/>
</dbReference>
<keyword evidence="3" id="KW-0378">Hydrolase</keyword>
<organism evidence="3 4">
    <name type="scientific">Streptomyces mobaraensis</name>
    <name type="common">Streptoverticillium mobaraense</name>
    <dbReference type="NCBI Taxonomy" id="35621"/>
    <lineage>
        <taxon>Bacteria</taxon>
        <taxon>Bacillati</taxon>
        <taxon>Actinomycetota</taxon>
        <taxon>Actinomycetes</taxon>
        <taxon>Kitasatosporales</taxon>
        <taxon>Streptomycetaceae</taxon>
        <taxon>Streptomyces</taxon>
    </lineage>
</organism>
<evidence type="ECO:0000256" key="1">
    <source>
        <dbReference type="SAM" id="MobiDB-lite"/>
    </source>
</evidence>
<dbReference type="InterPro" id="IPR053140">
    <property type="entry name" value="GDSL_Rv0518-like"/>
</dbReference>
<sequence>MPMNATHPENPEPTAPDRPAEAPVFTSFVAVGDSFTEGMSDLLPDGSYRGWADLLATRLAARTPGFRYANLAVRGKLIGQIADEQAAPAAALGADLVTLVGGLNDVLRPKCDVGLVCDRLAETAERLAPSCRQLVLMRSPGRRGPVLERFRPRMERLFGFVDELAERHGALVVDLFGAEVLGDSRLWAEDRLHLNAEGHRRVAEAVWQALGLPAESDWRRPLPPAVRPGWATRRSSDLRFAREHLGPWIGRRLTGRSSGDGRAGAHFSTALGEAYFVTPAADPPGCVTGWQRWAAAPAADGTSDSGRSS</sequence>
<dbReference type="GO" id="GO:0016787">
    <property type="term" value="F:hydrolase activity"/>
    <property type="evidence" value="ECO:0007669"/>
    <property type="project" value="UniProtKB-KW"/>
</dbReference>
<dbReference type="Pfam" id="PF13472">
    <property type="entry name" value="Lipase_GDSL_2"/>
    <property type="match status" value="1"/>
</dbReference>
<dbReference type="AlphaFoldDB" id="A0A5N5W8K4"/>
<evidence type="ECO:0000259" key="2">
    <source>
        <dbReference type="Pfam" id="PF13472"/>
    </source>
</evidence>
<dbReference type="SUPFAM" id="SSF52266">
    <property type="entry name" value="SGNH hydrolase"/>
    <property type="match status" value="1"/>
</dbReference>
<dbReference type="PANTHER" id="PTHR43784">
    <property type="entry name" value="GDSL-LIKE LIPASE/ACYLHYDROLASE, PUTATIVE (AFU_ORTHOLOGUE AFUA_2G00820)-RELATED"/>
    <property type="match status" value="1"/>
</dbReference>
<dbReference type="EMBL" id="VOKX01000026">
    <property type="protein sequence ID" value="KAB7845634.1"/>
    <property type="molecule type" value="Genomic_DNA"/>
</dbReference>
<gene>
    <name evidence="3" type="ORF">FRZ00_14290</name>
</gene>
<dbReference type="RefSeq" id="WP_152263731.1">
    <property type="nucleotide sequence ID" value="NZ_VOKX01000026.1"/>
</dbReference>
<dbReference type="Proteomes" id="UP000327000">
    <property type="component" value="Unassembled WGS sequence"/>
</dbReference>
<dbReference type="PANTHER" id="PTHR43784:SF2">
    <property type="entry name" value="GDSL-LIKE LIPASE_ACYLHYDROLASE, PUTATIVE (AFU_ORTHOLOGUE AFUA_2G00820)-RELATED"/>
    <property type="match status" value="1"/>
</dbReference>
<feature type="domain" description="SGNH hydrolase-type esterase" evidence="2">
    <location>
        <begin position="30"/>
        <end position="201"/>
    </location>
</feature>
<dbReference type="InterPro" id="IPR013830">
    <property type="entry name" value="SGNH_hydro"/>
</dbReference>
<dbReference type="OrthoDB" id="3465773at2"/>
<evidence type="ECO:0000313" key="4">
    <source>
        <dbReference type="Proteomes" id="UP000327000"/>
    </source>
</evidence>
<feature type="region of interest" description="Disordered" evidence="1">
    <location>
        <begin position="1"/>
        <end position="20"/>
    </location>
</feature>
<proteinExistence type="predicted"/>